<evidence type="ECO:0008006" key="5">
    <source>
        <dbReference type="Google" id="ProtNLM"/>
    </source>
</evidence>
<dbReference type="AlphaFoldDB" id="A0A0K1P754"/>
<keyword evidence="2" id="KW-0812">Transmembrane</keyword>
<accession>A0A0K1P754</accession>
<feature type="coiled-coil region" evidence="1">
    <location>
        <begin position="96"/>
        <end position="149"/>
    </location>
</feature>
<proteinExistence type="predicted"/>
<evidence type="ECO:0000256" key="1">
    <source>
        <dbReference type="SAM" id="Coils"/>
    </source>
</evidence>
<evidence type="ECO:0000256" key="2">
    <source>
        <dbReference type="SAM" id="Phobius"/>
    </source>
</evidence>
<keyword evidence="1" id="KW-0175">Coiled coil</keyword>
<dbReference type="KEGG" id="stur:STURON_00862"/>
<sequence length="233" mass="28137">MENNTRMLRNKRLHDEVNKDIIYNSQIQNEKSIINSTFEKLKQIDQNFFEKKLEYFDKKHQLEKPYLDKDNSSNYFSEDIKYDLKRELSELKKIDEKTLSNNKNNYNEKNQNQDEEFVQLKSDKFIKYLESLKNNQLLFQKNIEKLKLKQSKKFNVSHDISMTTVHQMRSQDSRSTNQMLVDVQDKVEKYQGKLLQKYVSKVKKGKVKWIWLILFLLFSLMLVSIIVPIFIDF</sequence>
<gene>
    <name evidence="3" type="ORF">STURON_00862</name>
</gene>
<evidence type="ECO:0000313" key="4">
    <source>
        <dbReference type="Proteomes" id="UP000067243"/>
    </source>
</evidence>
<dbReference type="PATRIC" id="fig|216946.3.peg.891"/>
<feature type="transmembrane region" description="Helical" evidence="2">
    <location>
        <begin position="209"/>
        <end position="231"/>
    </location>
</feature>
<name>A0A0K1P754_9MOLU</name>
<keyword evidence="4" id="KW-1185">Reference proteome</keyword>
<dbReference type="Proteomes" id="UP000067243">
    <property type="component" value="Chromosome"/>
</dbReference>
<dbReference type="OrthoDB" id="389401at2"/>
<dbReference type="RefSeq" id="WP_075048677.1">
    <property type="nucleotide sequence ID" value="NZ_CP012328.1"/>
</dbReference>
<protein>
    <recommendedName>
        <fullName evidence="5">Transmembrane protein</fullName>
    </recommendedName>
</protein>
<keyword evidence="2" id="KW-0472">Membrane</keyword>
<keyword evidence="2" id="KW-1133">Transmembrane helix</keyword>
<dbReference type="EMBL" id="CP012328">
    <property type="protein sequence ID" value="AKU80108.1"/>
    <property type="molecule type" value="Genomic_DNA"/>
</dbReference>
<organism evidence="3 4">
    <name type="scientific">Spiroplasma turonicum</name>
    <dbReference type="NCBI Taxonomy" id="216946"/>
    <lineage>
        <taxon>Bacteria</taxon>
        <taxon>Bacillati</taxon>
        <taxon>Mycoplasmatota</taxon>
        <taxon>Mollicutes</taxon>
        <taxon>Entomoplasmatales</taxon>
        <taxon>Spiroplasmataceae</taxon>
        <taxon>Spiroplasma</taxon>
    </lineage>
</organism>
<dbReference type="STRING" id="216946.STURO_v1c08570"/>
<reference evidence="3 4" key="1">
    <citation type="journal article" date="2015" name="Genome Announc.">
        <title>Complete Genome Sequence of Spiroplasma turonicum Strain Tab4cT, a Parasite of a Horse Fly, Haematopota sp. (Diptera: Tabanidae).</title>
        <authorList>
            <person name="Davis R.E."/>
            <person name="Shao J."/>
            <person name="Zhao Y."/>
            <person name="Gasparich G.E."/>
            <person name="Gaynor B.J."/>
            <person name="Donofrio N."/>
        </authorList>
    </citation>
    <scope>NUCLEOTIDE SEQUENCE [LARGE SCALE GENOMIC DNA]</scope>
    <source>
        <strain evidence="3 4">Tab4c</strain>
    </source>
</reference>
<evidence type="ECO:0000313" key="3">
    <source>
        <dbReference type="EMBL" id="AKU80108.1"/>
    </source>
</evidence>